<evidence type="ECO:0000256" key="3">
    <source>
        <dbReference type="ARBA" id="ARBA00023015"/>
    </source>
</evidence>
<dbReference type="Gene3D" id="1.10.10.10">
    <property type="entry name" value="Winged helix-like DNA-binding domain superfamily/Winged helix DNA-binding domain"/>
    <property type="match status" value="1"/>
</dbReference>
<evidence type="ECO:0000256" key="4">
    <source>
        <dbReference type="ARBA" id="ARBA00023125"/>
    </source>
</evidence>
<keyword evidence="2" id="KW-0902">Two-component regulatory system</keyword>
<dbReference type="SMART" id="SM00862">
    <property type="entry name" value="Trans_reg_C"/>
    <property type="match status" value="1"/>
</dbReference>
<dbReference type="PROSITE" id="PS51755">
    <property type="entry name" value="OMPR_PHOB"/>
    <property type="match status" value="1"/>
</dbReference>
<feature type="modified residue" description="4-aspartylphosphate" evidence="6">
    <location>
        <position position="51"/>
    </location>
</feature>
<dbReference type="FunFam" id="3.40.50.2300:FF:000002">
    <property type="entry name" value="DNA-binding response regulator PhoP"/>
    <property type="match status" value="1"/>
</dbReference>
<gene>
    <name evidence="10" type="ordered locus">Acid345_1658</name>
</gene>
<reference evidence="10 11" key="1">
    <citation type="journal article" date="2009" name="Appl. Environ. Microbiol.">
        <title>Three genomes from the phylum Acidobacteria provide insight into the lifestyles of these microorganisms in soils.</title>
        <authorList>
            <person name="Ward N.L."/>
            <person name="Challacombe J.F."/>
            <person name="Janssen P.H."/>
            <person name="Henrissat B."/>
            <person name="Coutinho P.M."/>
            <person name="Wu M."/>
            <person name="Xie G."/>
            <person name="Haft D.H."/>
            <person name="Sait M."/>
            <person name="Badger J."/>
            <person name="Barabote R.D."/>
            <person name="Bradley B."/>
            <person name="Brettin T.S."/>
            <person name="Brinkac L.M."/>
            <person name="Bruce D."/>
            <person name="Creasy T."/>
            <person name="Daugherty S.C."/>
            <person name="Davidsen T.M."/>
            <person name="DeBoy R.T."/>
            <person name="Detter J.C."/>
            <person name="Dodson R.J."/>
            <person name="Durkin A.S."/>
            <person name="Ganapathy A."/>
            <person name="Gwinn-Giglio M."/>
            <person name="Han C.S."/>
            <person name="Khouri H."/>
            <person name="Kiss H."/>
            <person name="Kothari S.P."/>
            <person name="Madupu R."/>
            <person name="Nelson K.E."/>
            <person name="Nelson W.C."/>
            <person name="Paulsen I."/>
            <person name="Penn K."/>
            <person name="Ren Q."/>
            <person name="Rosovitz M.J."/>
            <person name="Selengut J.D."/>
            <person name="Shrivastava S."/>
            <person name="Sullivan S.A."/>
            <person name="Tapia R."/>
            <person name="Thompson L.S."/>
            <person name="Watkins K.L."/>
            <person name="Yang Q."/>
            <person name="Yu C."/>
            <person name="Zafar N."/>
            <person name="Zhou L."/>
            <person name="Kuske C.R."/>
        </authorList>
    </citation>
    <scope>NUCLEOTIDE SEQUENCE [LARGE SCALE GENOMIC DNA]</scope>
    <source>
        <strain evidence="10 11">Ellin345</strain>
    </source>
</reference>
<dbReference type="Pfam" id="PF00486">
    <property type="entry name" value="Trans_reg_C"/>
    <property type="match status" value="1"/>
</dbReference>
<dbReference type="GO" id="GO:0005829">
    <property type="term" value="C:cytosol"/>
    <property type="evidence" value="ECO:0007669"/>
    <property type="project" value="TreeGrafter"/>
</dbReference>
<keyword evidence="5" id="KW-0804">Transcription</keyword>
<evidence type="ECO:0000313" key="11">
    <source>
        <dbReference type="Proteomes" id="UP000002432"/>
    </source>
</evidence>
<feature type="domain" description="OmpR/PhoB-type" evidence="9">
    <location>
        <begin position="123"/>
        <end position="221"/>
    </location>
</feature>
<keyword evidence="4 7" id="KW-0238">DNA-binding</keyword>
<dbReference type="KEGG" id="aba:Acid345_1658"/>
<dbReference type="GO" id="GO:0000156">
    <property type="term" value="F:phosphorelay response regulator activity"/>
    <property type="evidence" value="ECO:0007669"/>
    <property type="project" value="TreeGrafter"/>
</dbReference>
<accession>Q1IR41</accession>
<dbReference type="SMART" id="SM00448">
    <property type="entry name" value="REC"/>
    <property type="match status" value="1"/>
</dbReference>
<sequence length="230" mass="26086">MRILVVEDDAPLAKFVAKGLEEEHYAVDTVHDGEQAKSMACEVEYDLVILDLNLPKLDGFGVLQQVRDHKRCPILVLTGRTRLEDRVRVLDGGADDCLLKPFSFAELSARVRALLRRGVSAAQFKLRVADLELDRVQRTVARSGRRIELTSKEFALLEYLMRNAGRRVTRTMIIEHVWNLKFDTGTNVVDVYVNYLRRKVDSEFPTKLIGTVRGVGYEIRPEGVEASVCQ</sequence>
<dbReference type="InterPro" id="IPR001867">
    <property type="entry name" value="OmpR/PhoB-type_DNA-bd"/>
</dbReference>
<name>Q1IR41_KORVE</name>
<evidence type="ECO:0000256" key="1">
    <source>
        <dbReference type="ARBA" id="ARBA00022553"/>
    </source>
</evidence>
<organism evidence="10 11">
    <name type="scientific">Koribacter versatilis (strain Ellin345)</name>
    <dbReference type="NCBI Taxonomy" id="204669"/>
    <lineage>
        <taxon>Bacteria</taxon>
        <taxon>Pseudomonadati</taxon>
        <taxon>Acidobacteriota</taxon>
        <taxon>Terriglobia</taxon>
        <taxon>Terriglobales</taxon>
        <taxon>Candidatus Korobacteraceae</taxon>
        <taxon>Candidatus Korobacter</taxon>
    </lineage>
</organism>
<evidence type="ECO:0000256" key="6">
    <source>
        <dbReference type="PROSITE-ProRule" id="PRU00169"/>
    </source>
</evidence>
<dbReference type="OrthoDB" id="9790442at2"/>
<dbReference type="Gene3D" id="3.40.50.2300">
    <property type="match status" value="1"/>
</dbReference>
<evidence type="ECO:0000256" key="7">
    <source>
        <dbReference type="PROSITE-ProRule" id="PRU01091"/>
    </source>
</evidence>
<dbReference type="HOGENOM" id="CLU_000445_30_1_0"/>
<dbReference type="AlphaFoldDB" id="Q1IR41"/>
<dbReference type="Proteomes" id="UP000002432">
    <property type="component" value="Chromosome"/>
</dbReference>
<evidence type="ECO:0000259" key="9">
    <source>
        <dbReference type="PROSITE" id="PS51755"/>
    </source>
</evidence>
<dbReference type="GO" id="GO:0000976">
    <property type="term" value="F:transcription cis-regulatory region binding"/>
    <property type="evidence" value="ECO:0007669"/>
    <property type="project" value="TreeGrafter"/>
</dbReference>
<evidence type="ECO:0000256" key="5">
    <source>
        <dbReference type="ARBA" id="ARBA00023163"/>
    </source>
</evidence>
<dbReference type="STRING" id="204669.Acid345_1658"/>
<dbReference type="eggNOG" id="COG0745">
    <property type="taxonomic scope" value="Bacteria"/>
</dbReference>
<dbReference type="SUPFAM" id="SSF52172">
    <property type="entry name" value="CheY-like"/>
    <property type="match status" value="1"/>
</dbReference>
<keyword evidence="11" id="KW-1185">Reference proteome</keyword>
<dbReference type="EnsemblBacteria" id="ABF40659">
    <property type="protein sequence ID" value="ABF40659"/>
    <property type="gene ID" value="Acid345_1658"/>
</dbReference>
<protein>
    <submittedName>
        <fullName evidence="10">Two component transcriptional regulator, winged helix family</fullName>
    </submittedName>
</protein>
<keyword evidence="3" id="KW-0805">Transcription regulation</keyword>
<dbReference type="InterPro" id="IPR011006">
    <property type="entry name" value="CheY-like_superfamily"/>
</dbReference>
<dbReference type="Gene3D" id="6.10.250.690">
    <property type="match status" value="1"/>
</dbReference>
<feature type="DNA-binding region" description="OmpR/PhoB-type" evidence="7">
    <location>
        <begin position="123"/>
        <end position="221"/>
    </location>
</feature>
<evidence type="ECO:0000259" key="8">
    <source>
        <dbReference type="PROSITE" id="PS50110"/>
    </source>
</evidence>
<dbReference type="InterPro" id="IPR039420">
    <property type="entry name" value="WalR-like"/>
</dbReference>
<dbReference type="CDD" id="cd00383">
    <property type="entry name" value="trans_reg_C"/>
    <property type="match status" value="1"/>
</dbReference>
<dbReference type="GO" id="GO:0006355">
    <property type="term" value="P:regulation of DNA-templated transcription"/>
    <property type="evidence" value="ECO:0007669"/>
    <property type="project" value="InterPro"/>
</dbReference>
<evidence type="ECO:0000256" key="2">
    <source>
        <dbReference type="ARBA" id="ARBA00023012"/>
    </source>
</evidence>
<dbReference type="RefSeq" id="WP_011522461.1">
    <property type="nucleotide sequence ID" value="NC_008009.1"/>
</dbReference>
<dbReference type="PANTHER" id="PTHR48111:SF22">
    <property type="entry name" value="REGULATOR OF RPOS"/>
    <property type="match status" value="1"/>
</dbReference>
<dbReference type="PANTHER" id="PTHR48111">
    <property type="entry name" value="REGULATOR OF RPOS"/>
    <property type="match status" value="1"/>
</dbReference>
<dbReference type="InterPro" id="IPR001789">
    <property type="entry name" value="Sig_transdc_resp-reg_receiver"/>
</dbReference>
<evidence type="ECO:0000313" key="10">
    <source>
        <dbReference type="EMBL" id="ABF40659.1"/>
    </source>
</evidence>
<dbReference type="EMBL" id="CP000360">
    <property type="protein sequence ID" value="ABF40659.1"/>
    <property type="molecule type" value="Genomic_DNA"/>
</dbReference>
<keyword evidence="1 6" id="KW-0597">Phosphoprotein</keyword>
<dbReference type="GO" id="GO:0032993">
    <property type="term" value="C:protein-DNA complex"/>
    <property type="evidence" value="ECO:0007669"/>
    <property type="project" value="TreeGrafter"/>
</dbReference>
<dbReference type="PROSITE" id="PS50110">
    <property type="entry name" value="RESPONSE_REGULATORY"/>
    <property type="match status" value="1"/>
</dbReference>
<dbReference type="InterPro" id="IPR036388">
    <property type="entry name" value="WH-like_DNA-bd_sf"/>
</dbReference>
<dbReference type="Pfam" id="PF00072">
    <property type="entry name" value="Response_reg"/>
    <property type="match status" value="1"/>
</dbReference>
<feature type="domain" description="Response regulatory" evidence="8">
    <location>
        <begin position="2"/>
        <end position="115"/>
    </location>
</feature>
<proteinExistence type="predicted"/>
<dbReference type="FunFam" id="1.10.10.10:FF:000005">
    <property type="entry name" value="Two-component system response regulator"/>
    <property type="match status" value="1"/>
</dbReference>